<evidence type="ECO:0000313" key="4">
    <source>
        <dbReference type="Proteomes" id="UP000249008"/>
    </source>
</evidence>
<dbReference type="Pfam" id="PF00857">
    <property type="entry name" value="Isochorismatase"/>
    <property type="match status" value="1"/>
</dbReference>
<dbReference type="RefSeq" id="WP_005980489.1">
    <property type="nucleotide sequence ID" value="NZ_CABKNW010000005.1"/>
</dbReference>
<evidence type="ECO:0000256" key="1">
    <source>
        <dbReference type="ARBA" id="ARBA00022801"/>
    </source>
</evidence>
<protein>
    <submittedName>
        <fullName evidence="3">N-carbamoylsarcosine amidase</fullName>
        <ecNumber evidence="3">3.5.1.59</ecNumber>
    </submittedName>
</protein>
<dbReference type="EMBL" id="LS483487">
    <property type="protein sequence ID" value="SQJ12657.1"/>
    <property type="molecule type" value="Genomic_DNA"/>
</dbReference>
<dbReference type="Proteomes" id="UP000249008">
    <property type="component" value="Chromosome 1"/>
</dbReference>
<sequence length="173" mass="19970">MKKTVLLVVDVQTALVLYGMYDAEKVTDNINSLIEMCRKKGIEVIFVRHDSGKGSELEHGTFGWEIYSKIQPAENEKIFDKIYNSALRKTGLKEYLESKEIERIILTGMQTEYCIDATCKAAFEYGYELIIPKDTVTTCDNGKFSAMDLNDFYMNNIWKNRFAQVIDIEDIEF</sequence>
<gene>
    <name evidence="3" type="ORF">NCTC12112_02764</name>
</gene>
<dbReference type="GO" id="GO:0050127">
    <property type="term" value="F:N-carbamoylsarcosine amidase activity"/>
    <property type="evidence" value="ECO:0007669"/>
    <property type="project" value="UniProtKB-EC"/>
</dbReference>
<organism evidence="3 4">
    <name type="scientific">Fusobacterium ulcerans</name>
    <dbReference type="NCBI Taxonomy" id="861"/>
    <lineage>
        <taxon>Bacteria</taxon>
        <taxon>Fusobacteriati</taxon>
        <taxon>Fusobacteriota</taxon>
        <taxon>Fusobacteriia</taxon>
        <taxon>Fusobacteriales</taxon>
        <taxon>Fusobacteriaceae</taxon>
        <taxon>Fusobacterium</taxon>
    </lineage>
</organism>
<dbReference type="PANTHER" id="PTHR43540">
    <property type="entry name" value="PEROXYUREIDOACRYLATE/UREIDOACRYLATE AMIDOHYDROLASE-RELATED"/>
    <property type="match status" value="1"/>
</dbReference>
<dbReference type="GeneID" id="78454037"/>
<dbReference type="PANTHER" id="PTHR43540:SF14">
    <property type="entry name" value="ISOCHORISMATASE"/>
    <property type="match status" value="1"/>
</dbReference>
<evidence type="ECO:0000313" key="3">
    <source>
        <dbReference type="EMBL" id="SQJ12657.1"/>
    </source>
</evidence>
<proteinExistence type="predicted"/>
<dbReference type="CDD" id="cd01014">
    <property type="entry name" value="nicotinamidase_related"/>
    <property type="match status" value="1"/>
</dbReference>
<feature type="domain" description="Isochorismatase-like" evidence="2">
    <location>
        <begin position="4"/>
        <end position="170"/>
    </location>
</feature>
<dbReference type="EC" id="3.5.1.59" evidence="3"/>
<reference evidence="3 4" key="1">
    <citation type="submission" date="2018-06" db="EMBL/GenBank/DDBJ databases">
        <authorList>
            <consortium name="Pathogen Informatics"/>
            <person name="Doyle S."/>
        </authorList>
    </citation>
    <scope>NUCLEOTIDE SEQUENCE [LARGE SCALE GENOMIC DNA]</scope>
    <source>
        <strain evidence="3 4">NCTC12112</strain>
    </source>
</reference>
<dbReference type="AlphaFoldDB" id="A0AAX2JDV1"/>
<dbReference type="Gene3D" id="3.40.50.850">
    <property type="entry name" value="Isochorismatase-like"/>
    <property type="match status" value="1"/>
</dbReference>
<keyword evidence="1 3" id="KW-0378">Hydrolase</keyword>
<dbReference type="InterPro" id="IPR050272">
    <property type="entry name" value="Isochorismatase-like_hydrls"/>
</dbReference>
<name>A0AAX2JDV1_9FUSO</name>
<accession>A0AAX2JDV1</accession>
<dbReference type="KEGG" id="ful:C4N20_04395"/>
<evidence type="ECO:0000259" key="2">
    <source>
        <dbReference type="Pfam" id="PF00857"/>
    </source>
</evidence>
<dbReference type="InterPro" id="IPR000868">
    <property type="entry name" value="Isochorismatase-like_dom"/>
</dbReference>
<dbReference type="InterPro" id="IPR036380">
    <property type="entry name" value="Isochorismatase-like_sf"/>
</dbReference>
<dbReference type="SUPFAM" id="SSF52499">
    <property type="entry name" value="Isochorismatase-like hydrolases"/>
    <property type="match status" value="1"/>
</dbReference>